<dbReference type="EMBL" id="JAATIQ010000424">
    <property type="protein sequence ID" value="KAF4356676.1"/>
    <property type="molecule type" value="Genomic_DNA"/>
</dbReference>
<gene>
    <name evidence="14" type="ORF">G4B88_009653</name>
</gene>
<accession>A0A7J6EEC1</accession>
<dbReference type="Gene3D" id="3.40.50.200">
    <property type="entry name" value="Peptidase S8/S53 domain"/>
    <property type="match status" value="1"/>
</dbReference>
<dbReference type="PROSITE" id="PS00137">
    <property type="entry name" value="SUBTILASE_HIS"/>
    <property type="match status" value="1"/>
</dbReference>
<dbReference type="InterPro" id="IPR045051">
    <property type="entry name" value="SBT"/>
</dbReference>
<dbReference type="FunFam" id="3.40.50.200:FF:000006">
    <property type="entry name" value="Subtilisin-like protease SBT1.5"/>
    <property type="match status" value="1"/>
</dbReference>
<evidence type="ECO:0000256" key="2">
    <source>
        <dbReference type="ARBA" id="ARBA00011073"/>
    </source>
</evidence>
<evidence type="ECO:0000259" key="12">
    <source>
        <dbReference type="Pfam" id="PF05922"/>
    </source>
</evidence>
<keyword evidence="7 9" id="KW-0720">Serine protease</keyword>
<feature type="domain" description="Inhibitor I9" evidence="12">
    <location>
        <begin position="32"/>
        <end position="115"/>
    </location>
</feature>
<evidence type="ECO:0000313" key="15">
    <source>
        <dbReference type="Proteomes" id="UP000583929"/>
    </source>
</evidence>
<evidence type="ECO:0000259" key="11">
    <source>
        <dbReference type="Pfam" id="PF00082"/>
    </source>
</evidence>
<feature type="domain" description="Subtilisin-like protease fibronectin type-III" evidence="13">
    <location>
        <begin position="655"/>
        <end position="754"/>
    </location>
</feature>
<dbReference type="InterPro" id="IPR023828">
    <property type="entry name" value="Peptidase_S8_Ser-AS"/>
</dbReference>
<feature type="signal peptide" evidence="10">
    <location>
        <begin position="1"/>
        <end position="21"/>
    </location>
</feature>
<dbReference type="InterPro" id="IPR022398">
    <property type="entry name" value="Peptidase_S8_His-AS"/>
</dbReference>
<evidence type="ECO:0000313" key="14">
    <source>
        <dbReference type="EMBL" id="KAF4356676.1"/>
    </source>
</evidence>
<feature type="active site" description="Charge relay system" evidence="8 9">
    <location>
        <position position="217"/>
    </location>
</feature>
<dbReference type="InterPro" id="IPR034197">
    <property type="entry name" value="Peptidases_S8_3"/>
</dbReference>
<feature type="active site" description="Charge relay system" evidence="8 9">
    <location>
        <position position="538"/>
    </location>
</feature>
<reference evidence="14 15" key="1">
    <citation type="journal article" date="2020" name="bioRxiv">
        <title>Sequence and annotation of 42 cannabis genomes reveals extensive copy number variation in cannabinoid synthesis and pathogen resistance genes.</title>
        <authorList>
            <person name="Mckernan K.J."/>
            <person name="Helbert Y."/>
            <person name="Kane L.T."/>
            <person name="Ebling H."/>
            <person name="Zhang L."/>
            <person name="Liu B."/>
            <person name="Eaton Z."/>
            <person name="Mclaughlin S."/>
            <person name="Kingan S."/>
            <person name="Baybayan P."/>
            <person name="Concepcion G."/>
            <person name="Jordan M."/>
            <person name="Riva A."/>
            <person name="Barbazuk W."/>
            <person name="Harkins T."/>
        </authorList>
    </citation>
    <scope>NUCLEOTIDE SEQUENCE [LARGE SCALE GENOMIC DNA]</scope>
    <source>
        <strain evidence="15">cv. Jamaican Lion 4</strain>
        <tissue evidence="14">Leaf</tissue>
    </source>
</reference>
<keyword evidence="3" id="KW-0964">Secreted</keyword>
<evidence type="ECO:0000256" key="10">
    <source>
        <dbReference type="SAM" id="SignalP"/>
    </source>
</evidence>
<proteinExistence type="inferred from homology"/>
<evidence type="ECO:0000256" key="8">
    <source>
        <dbReference type="PIRSR" id="PIRSR615500-1"/>
    </source>
</evidence>
<dbReference type="GO" id="GO:0009609">
    <property type="term" value="P:response to symbiotic bacterium"/>
    <property type="evidence" value="ECO:0007669"/>
    <property type="project" value="UniProtKB-ARBA"/>
</dbReference>
<evidence type="ECO:0000256" key="9">
    <source>
        <dbReference type="PROSITE-ProRule" id="PRU01240"/>
    </source>
</evidence>
<evidence type="ECO:0000256" key="6">
    <source>
        <dbReference type="ARBA" id="ARBA00022801"/>
    </source>
</evidence>
<dbReference type="PANTHER" id="PTHR10795">
    <property type="entry name" value="PROPROTEIN CONVERTASE SUBTILISIN/KEXIN"/>
    <property type="match status" value="1"/>
</dbReference>
<dbReference type="CDD" id="cd04852">
    <property type="entry name" value="Peptidases_S8_3"/>
    <property type="match status" value="1"/>
</dbReference>
<comment type="caution">
    <text evidence="14">The sequence shown here is derived from an EMBL/GenBank/DDBJ whole genome shotgun (WGS) entry which is preliminary data.</text>
</comment>
<feature type="chain" id="PRO_5029732155" evidence="10">
    <location>
        <begin position="22"/>
        <end position="771"/>
    </location>
</feature>
<sequence length="771" mass="82419">MTNIIVFLLPFLSLQWLLISGSPTTNQIPKHYVIYMGASTASPNVTNEDTKVADELSHLQLLSSIIPRKEKERISLIHHYHHAIKGFSAMLTDNEASLLSGHSDVVSVIEDEIVEPQTTRSWDFLEEGMQSKWGLAKPVTSNMIIGVIDSGIWPEAESFNDKGIGPIPSKWKGACERASDFNASSNCNRKLIGARFYVPDPKQAASKELTPRDSTGHGTHVASTAAGTIVPGASDMGLGSGTARGGAPSARIASYKVCYSGGCSSAGILKAIDDAINDGVDIISMSLGYSTPSSNSFLEDPLSIGAIHADQNSILPVLAAGNAGPTPSTVSHTAPWTFTVAASTIDRYLRSIIHLGNGKIINALGINYSNLSRSAIYPFVIGKEAAINSSVVSIAEKCYSGSLDIKKISGSIVVCVDGGDPSRLDVVPLITSKGLIMFTGKTVLGSTSTFPSVQVNNIADYDILVNYFHSTANPTATIYPTVEVPKLYKPAPVVANFSSRGPGQFTENILKPDIMAPGMAILAAAMNTSKYVFMSGTSMACPHVSGAATFIKSVHPTWTTSMIKSALITTASAYDNTGKPIRNELNLVASPHEAGSGELNHMKALDPGLVFDTTTQDYFNFLCYYGYKEAKIKSVLKGANLFQCPINSKPELITDINYPSISIGNLKRQQSSPTVVKRTVTNVGASISTYTVRVNSPKGLVVKVNPDRIVFSNSLNKTSFEVSFDGKGAVSGYNFGDITWSDGLDHSVRVVYVVKELLDSQSGHITIVYNF</sequence>
<dbReference type="CDD" id="cd02120">
    <property type="entry name" value="PA_subtilisin_like"/>
    <property type="match status" value="1"/>
</dbReference>
<dbReference type="AlphaFoldDB" id="A0A7J6EEC1"/>
<protein>
    <submittedName>
        <fullName evidence="14">Uncharacterized protein</fullName>
    </submittedName>
</protein>
<keyword evidence="5 10" id="KW-0732">Signal</keyword>
<evidence type="ECO:0000256" key="3">
    <source>
        <dbReference type="ARBA" id="ARBA00022525"/>
    </source>
</evidence>
<dbReference type="InterPro" id="IPR037045">
    <property type="entry name" value="S8pro/Inhibitor_I9_sf"/>
</dbReference>
<keyword evidence="4 9" id="KW-0645">Protease</keyword>
<evidence type="ECO:0000256" key="5">
    <source>
        <dbReference type="ARBA" id="ARBA00022729"/>
    </source>
</evidence>
<dbReference type="Pfam" id="PF00082">
    <property type="entry name" value="Peptidase_S8"/>
    <property type="match status" value="1"/>
</dbReference>
<evidence type="ECO:0000256" key="7">
    <source>
        <dbReference type="ARBA" id="ARBA00022825"/>
    </source>
</evidence>
<evidence type="ECO:0000256" key="1">
    <source>
        <dbReference type="ARBA" id="ARBA00004613"/>
    </source>
</evidence>
<dbReference type="Gene3D" id="2.60.40.2310">
    <property type="match status" value="1"/>
</dbReference>
<dbReference type="Pfam" id="PF05922">
    <property type="entry name" value="Inhibitor_I9"/>
    <property type="match status" value="1"/>
</dbReference>
<keyword evidence="15" id="KW-1185">Reference proteome</keyword>
<dbReference type="PROSITE" id="PS00138">
    <property type="entry name" value="SUBTILASE_SER"/>
    <property type="match status" value="1"/>
</dbReference>
<dbReference type="PROSITE" id="PS51892">
    <property type="entry name" value="SUBTILASE"/>
    <property type="match status" value="1"/>
</dbReference>
<dbReference type="Pfam" id="PF17766">
    <property type="entry name" value="fn3_6"/>
    <property type="match status" value="1"/>
</dbReference>
<evidence type="ECO:0000256" key="4">
    <source>
        <dbReference type="ARBA" id="ARBA00022670"/>
    </source>
</evidence>
<feature type="domain" description="Peptidase S8/S53" evidence="11">
    <location>
        <begin position="141"/>
        <end position="575"/>
    </location>
</feature>
<organism evidence="14 15">
    <name type="scientific">Cannabis sativa</name>
    <name type="common">Hemp</name>
    <name type="synonym">Marijuana</name>
    <dbReference type="NCBI Taxonomy" id="3483"/>
    <lineage>
        <taxon>Eukaryota</taxon>
        <taxon>Viridiplantae</taxon>
        <taxon>Streptophyta</taxon>
        <taxon>Embryophyta</taxon>
        <taxon>Tracheophyta</taxon>
        <taxon>Spermatophyta</taxon>
        <taxon>Magnoliopsida</taxon>
        <taxon>eudicotyledons</taxon>
        <taxon>Gunneridae</taxon>
        <taxon>Pentapetalae</taxon>
        <taxon>rosids</taxon>
        <taxon>fabids</taxon>
        <taxon>Rosales</taxon>
        <taxon>Cannabaceae</taxon>
        <taxon>Cannabis</taxon>
    </lineage>
</organism>
<dbReference type="InterPro" id="IPR010259">
    <property type="entry name" value="S8pro/Inhibitor_I9"/>
</dbReference>
<dbReference type="InterPro" id="IPR000209">
    <property type="entry name" value="Peptidase_S8/S53_dom"/>
</dbReference>
<keyword evidence="6 9" id="KW-0378">Hydrolase</keyword>
<dbReference type="Gene3D" id="3.30.70.80">
    <property type="entry name" value="Peptidase S8 propeptide/proteinase inhibitor I9"/>
    <property type="match status" value="1"/>
</dbReference>
<dbReference type="GO" id="GO:0006508">
    <property type="term" value="P:proteolysis"/>
    <property type="evidence" value="ECO:0007669"/>
    <property type="project" value="UniProtKB-KW"/>
</dbReference>
<dbReference type="Gene3D" id="3.50.30.30">
    <property type="match status" value="1"/>
</dbReference>
<name>A0A7J6EEC1_CANSA</name>
<comment type="similarity">
    <text evidence="2 9">Belongs to the peptidase S8 family.</text>
</comment>
<feature type="active site" description="Charge relay system" evidence="8 9">
    <location>
        <position position="149"/>
    </location>
</feature>
<dbReference type="SUPFAM" id="SSF52743">
    <property type="entry name" value="Subtilisin-like"/>
    <property type="match status" value="1"/>
</dbReference>
<dbReference type="PRINTS" id="PR00723">
    <property type="entry name" value="SUBTILISIN"/>
</dbReference>
<dbReference type="InterPro" id="IPR041469">
    <property type="entry name" value="Subtilisin-like_FN3"/>
</dbReference>
<dbReference type="GO" id="GO:0005576">
    <property type="term" value="C:extracellular region"/>
    <property type="evidence" value="ECO:0007669"/>
    <property type="project" value="UniProtKB-SubCell"/>
</dbReference>
<dbReference type="Proteomes" id="UP000583929">
    <property type="component" value="Unassembled WGS sequence"/>
</dbReference>
<dbReference type="GO" id="GO:0004252">
    <property type="term" value="F:serine-type endopeptidase activity"/>
    <property type="evidence" value="ECO:0007669"/>
    <property type="project" value="UniProtKB-UniRule"/>
</dbReference>
<evidence type="ECO:0000259" key="13">
    <source>
        <dbReference type="Pfam" id="PF17766"/>
    </source>
</evidence>
<dbReference type="InterPro" id="IPR015500">
    <property type="entry name" value="Peptidase_S8_subtilisin-rel"/>
</dbReference>
<dbReference type="InterPro" id="IPR036852">
    <property type="entry name" value="Peptidase_S8/S53_dom_sf"/>
</dbReference>
<comment type="subcellular location">
    <subcellularLocation>
        <location evidence="1">Secreted</location>
    </subcellularLocation>
</comment>